<protein>
    <recommendedName>
        <fullName evidence="3">Class I lanthipeptide</fullName>
    </recommendedName>
</protein>
<evidence type="ECO:0000313" key="1">
    <source>
        <dbReference type="EMBL" id="NLR65347.1"/>
    </source>
</evidence>
<accession>A0A847RXG6</accession>
<dbReference type="Proteomes" id="UP000570474">
    <property type="component" value="Unassembled WGS sequence"/>
</dbReference>
<reference evidence="1 2" key="1">
    <citation type="submission" date="2020-04" db="EMBL/GenBank/DDBJ databases">
        <authorList>
            <person name="Yin C."/>
        </authorList>
    </citation>
    <scope>NUCLEOTIDE SEQUENCE [LARGE SCALE GENOMIC DNA]</scope>
    <source>
        <strain evidence="1 2">Ae27</strain>
    </source>
</reference>
<evidence type="ECO:0000313" key="2">
    <source>
        <dbReference type="Proteomes" id="UP000570474"/>
    </source>
</evidence>
<evidence type="ECO:0008006" key="3">
    <source>
        <dbReference type="Google" id="ProtNLM"/>
    </source>
</evidence>
<dbReference type="RefSeq" id="WP_168871242.1">
    <property type="nucleotide sequence ID" value="NZ_JABAIA010000001.1"/>
</dbReference>
<name>A0A847RXG6_9BACT</name>
<gene>
    <name evidence="1" type="ORF">HGH92_13595</name>
</gene>
<comment type="caution">
    <text evidence="1">The sequence shown here is derived from an EMBL/GenBank/DDBJ whole genome shotgun (WGS) entry which is preliminary data.</text>
</comment>
<organism evidence="1 2">
    <name type="scientific">Chitinophaga varians</name>
    <dbReference type="NCBI Taxonomy" id="2202339"/>
    <lineage>
        <taxon>Bacteria</taxon>
        <taxon>Pseudomonadati</taxon>
        <taxon>Bacteroidota</taxon>
        <taxon>Chitinophagia</taxon>
        <taxon>Chitinophagales</taxon>
        <taxon>Chitinophagaceae</taxon>
        <taxon>Chitinophaga</taxon>
    </lineage>
</organism>
<sequence length="65" mass="7057">MKKQNKLRAKLALKKTNIALLLGKDSTINAEVIKGGATITETCQICPPRTKDFKCPTNTLPLTAC</sequence>
<dbReference type="AlphaFoldDB" id="A0A847RXG6"/>
<proteinExistence type="predicted"/>
<dbReference type="EMBL" id="JABAIA010000001">
    <property type="protein sequence ID" value="NLR65347.1"/>
    <property type="molecule type" value="Genomic_DNA"/>
</dbReference>
<keyword evidence="2" id="KW-1185">Reference proteome</keyword>